<proteinExistence type="predicted"/>
<dbReference type="EMBL" id="DRMJ01000028">
    <property type="protein sequence ID" value="HHL42084.1"/>
    <property type="molecule type" value="Genomic_DNA"/>
</dbReference>
<accession>A0A7C5QZI4</accession>
<evidence type="ECO:0000313" key="1">
    <source>
        <dbReference type="EMBL" id="HHL42084.1"/>
    </source>
</evidence>
<organism evidence="1">
    <name type="scientific">Hellea balneolensis</name>
    <dbReference type="NCBI Taxonomy" id="287478"/>
    <lineage>
        <taxon>Bacteria</taxon>
        <taxon>Pseudomonadati</taxon>
        <taxon>Pseudomonadota</taxon>
        <taxon>Alphaproteobacteria</taxon>
        <taxon>Maricaulales</taxon>
        <taxon>Robiginitomaculaceae</taxon>
        <taxon>Hellea</taxon>
    </lineage>
</organism>
<dbReference type="Proteomes" id="UP000885830">
    <property type="component" value="Unassembled WGS sequence"/>
</dbReference>
<dbReference type="Pfam" id="PF14559">
    <property type="entry name" value="TPR_19"/>
    <property type="match status" value="1"/>
</dbReference>
<dbReference type="Gene3D" id="1.25.40.10">
    <property type="entry name" value="Tetratricopeptide repeat domain"/>
    <property type="match status" value="1"/>
</dbReference>
<sequence>MRHVLNLLVLWVCMGLGIHAQARPIEVKSENFVFVGNVAESSARELLTELEIYRAAILHRMGAKIGPELIPVRIYSASGPKGIATLTGVKGADGVYLSTVEGPVFVLNSAGGFRRGKKARAIALHEYTHHLLASFTGELYPRWFDEGLAEYLSTFELDRDGNMVIGAPDHDHAFMLSQKNWFPFRLMLAGVRAYPFSFTDNSRNGQYTRGMYYAQSWLAVHFIQSTKGYNAKLDDYVARLNARQSPLKAFEKAFGMKPAEFEALLRAYRKRNRFLKATFKNPTKSKDIKLAVREMGKGELYMHKAEAIRAYRGTKERYKKALEYYDRAAKELGNSPRIQAGRAAIAAKTKDYDKALGLVTAALKQTPDDEYLNRVAGMVLMMKNDTDKKPDMAEIKRARKHLKKAMMANPDNAAAHYYYVQTFIIAHDPPTRQAIASAVFGLDYYRSINFVDTNVDFAEILINTGRKQLARKTLERAIAWSNNSDVQYYARDVLSSMH</sequence>
<dbReference type="InterPro" id="IPR011990">
    <property type="entry name" value="TPR-like_helical_dom_sf"/>
</dbReference>
<dbReference type="AlphaFoldDB" id="A0A7C5QZI4"/>
<comment type="caution">
    <text evidence="1">The sequence shown here is derived from an EMBL/GenBank/DDBJ whole genome shotgun (WGS) entry which is preliminary data.</text>
</comment>
<protein>
    <submittedName>
        <fullName evidence="1">Tetratricopeptide repeat protein</fullName>
    </submittedName>
</protein>
<reference evidence="1" key="1">
    <citation type="journal article" date="2020" name="mSystems">
        <title>Genome- and Community-Level Interaction Insights into Carbon Utilization and Element Cycling Functions of Hydrothermarchaeota in Hydrothermal Sediment.</title>
        <authorList>
            <person name="Zhou Z."/>
            <person name="Liu Y."/>
            <person name="Xu W."/>
            <person name="Pan J."/>
            <person name="Luo Z.H."/>
            <person name="Li M."/>
        </authorList>
    </citation>
    <scope>NUCLEOTIDE SEQUENCE [LARGE SCALE GENOMIC DNA]</scope>
    <source>
        <strain evidence="1">HyVt-485</strain>
    </source>
</reference>
<name>A0A7C5QZI4_9PROT</name>
<dbReference type="SUPFAM" id="SSF48452">
    <property type="entry name" value="TPR-like"/>
    <property type="match status" value="1"/>
</dbReference>
<gene>
    <name evidence="1" type="ORF">ENJ42_00570</name>
</gene>